<accession>A0ABN9VJ60</accession>
<dbReference type="PANTHER" id="PTHR47966">
    <property type="entry name" value="BETA-SITE APP-CLEAVING ENZYME, ISOFORM A-RELATED"/>
    <property type="match status" value="1"/>
</dbReference>
<feature type="domain" description="Peptidase A1" evidence="7">
    <location>
        <begin position="77"/>
        <end position="387"/>
    </location>
</feature>
<keyword evidence="9" id="KW-1185">Reference proteome</keyword>
<dbReference type="InterPro" id="IPR034164">
    <property type="entry name" value="Pepsin-like_dom"/>
</dbReference>
<protein>
    <recommendedName>
        <fullName evidence="7">Peptidase A1 domain-containing protein</fullName>
    </recommendedName>
</protein>
<dbReference type="SUPFAM" id="SSF50630">
    <property type="entry name" value="Acid proteases"/>
    <property type="match status" value="1"/>
</dbReference>
<name>A0ABN9VJ60_9DINO</name>
<dbReference type="PANTHER" id="PTHR47966:SF51">
    <property type="entry name" value="BETA-SITE APP-CLEAVING ENZYME, ISOFORM A-RELATED"/>
    <property type="match status" value="1"/>
</dbReference>
<dbReference type="PROSITE" id="PS51767">
    <property type="entry name" value="PEPTIDASE_A1"/>
    <property type="match status" value="1"/>
</dbReference>
<dbReference type="InterPro" id="IPR033121">
    <property type="entry name" value="PEPTIDASE_A1"/>
</dbReference>
<dbReference type="InterPro" id="IPR001461">
    <property type="entry name" value="Aspartic_peptidase_A1"/>
</dbReference>
<evidence type="ECO:0000256" key="3">
    <source>
        <dbReference type="ARBA" id="ARBA00022750"/>
    </source>
</evidence>
<dbReference type="InterPro" id="IPR001969">
    <property type="entry name" value="Aspartic_peptidase_AS"/>
</dbReference>
<keyword evidence="3 5" id="KW-0064">Aspartyl protease</keyword>
<feature type="chain" id="PRO_5047082059" description="Peptidase A1 domain-containing protein" evidence="6">
    <location>
        <begin position="26"/>
        <end position="399"/>
    </location>
</feature>
<sequence>MPSAPRGSLALLAASSVSFASAADASVIHLPLQHRPKSLAHALAAQARRANFKGVEAHQVLDGLPSVSLTDVQDSEYFGEVEIGTPAQKFTVIYDTGSSNLWVPSKGCTNCKPKSPSYDSTASSSFKKDGQPFALQYGTGSCNGFISQDSVSVGGLTISDFKFGEVTTEAKDVFGEAPFDGILGMGVPKAAVDKVPMPMDQLVAQGKVQHNIFAFYLSSGGKSGSTLSLGGTDPAFYTGDFTYVPTALAAKLLPYWLVSASDLKVAGQSTGSCNHWTGCYMVVDTGTSVIAGPPGAVDALTSKIGNVSQDCSNAGTLPTVAITMAGKDFEIGPDFYVIRAAGENGEQQCMLGIQGVNAGVPIWILGDPFLRKYYTVWDAEQQRVGFALAKQPSESTLVV</sequence>
<evidence type="ECO:0000256" key="6">
    <source>
        <dbReference type="SAM" id="SignalP"/>
    </source>
</evidence>
<dbReference type="Gene3D" id="2.40.70.10">
    <property type="entry name" value="Acid Proteases"/>
    <property type="match status" value="3"/>
</dbReference>
<evidence type="ECO:0000313" key="9">
    <source>
        <dbReference type="Proteomes" id="UP001189429"/>
    </source>
</evidence>
<evidence type="ECO:0000256" key="5">
    <source>
        <dbReference type="RuleBase" id="RU000454"/>
    </source>
</evidence>
<keyword evidence="4 5" id="KW-0378">Hydrolase</keyword>
<dbReference type="Pfam" id="PF00026">
    <property type="entry name" value="Asp"/>
    <property type="match status" value="1"/>
</dbReference>
<dbReference type="PRINTS" id="PR00792">
    <property type="entry name" value="PEPSIN"/>
</dbReference>
<comment type="similarity">
    <text evidence="1 5">Belongs to the peptidase A1 family.</text>
</comment>
<comment type="caution">
    <text evidence="8">The sequence shown here is derived from an EMBL/GenBank/DDBJ whole genome shotgun (WGS) entry which is preliminary data.</text>
</comment>
<proteinExistence type="inferred from homology"/>
<organism evidence="8 9">
    <name type="scientific">Prorocentrum cordatum</name>
    <dbReference type="NCBI Taxonomy" id="2364126"/>
    <lineage>
        <taxon>Eukaryota</taxon>
        <taxon>Sar</taxon>
        <taxon>Alveolata</taxon>
        <taxon>Dinophyceae</taxon>
        <taxon>Prorocentrales</taxon>
        <taxon>Prorocentraceae</taxon>
        <taxon>Prorocentrum</taxon>
    </lineage>
</organism>
<keyword evidence="2 5" id="KW-0645">Protease</keyword>
<dbReference type="EMBL" id="CAUYUJ010017247">
    <property type="protein sequence ID" value="CAK0873140.1"/>
    <property type="molecule type" value="Genomic_DNA"/>
</dbReference>
<evidence type="ECO:0000313" key="8">
    <source>
        <dbReference type="EMBL" id="CAK0873140.1"/>
    </source>
</evidence>
<gene>
    <name evidence="8" type="ORF">PCOR1329_LOCUS58432</name>
</gene>
<dbReference type="CDD" id="cd05471">
    <property type="entry name" value="pepsin_like"/>
    <property type="match status" value="1"/>
</dbReference>
<keyword evidence="6" id="KW-0732">Signal</keyword>
<evidence type="ECO:0000256" key="4">
    <source>
        <dbReference type="ARBA" id="ARBA00022801"/>
    </source>
</evidence>
<feature type="signal peptide" evidence="6">
    <location>
        <begin position="1"/>
        <end position="25"/>
    </location>
</feature>
<evidence type="ECO:0000256" key="1">
    <source>
        <dbReference type="ARBA" id="ARBA00007447"/>
    </source>
</evidence>
<evidence type="ECO:0000256" key="2">
    <source>
        <dbReference type="ARBA" id="ARBA00022670"/>
    </source>
</evidence>
<dbReference type="PROSITE" id="PS00141">
    <property type="entry name" value="ASP_PROTEASE"/>
    <property type="match status" value="1"/>
</dbReference>
<reference evidence="8" key="1">
    <citation type="submission" date="2023-10" db="EMBL/GenBank/DDBJ databases">
        <authorList>
            <person name="Chen Y."/>
            <person name="Shah S."/>
            <person name="Dougan E. K."/>
            <person name="Thang M."/>
            <person name="Chan C."/>
        </authorList>
    </citation>
    <scope>NUCLEOTIDE SEQUENCE [LARGE SCALE GENOMIC DNA]</scope>
</reference>
<evidence type="ECO:0000259" key="7">
    <source>
        <dbReference type="PROSITE" id="PS51767"/>
    </source>
</evidence>
<dbReference type="InterPro" id="IPR021109">
    <property type="entry name" value="Peptidase_aspartic_dom_sf"/>
</dbReference>
<dbReference type="Proteomes" id="UP001189429">
    <property type="component" value="Unassembled WGS sequence"/>
</dbReference>